<keyword evidence="1" id="KW-0732">Signal</keyword>
<keyword evidence="3" id="KW-1185">Reference proteome</keyword>
<feature type="signal peptide" evidence="1">
    <location>
        <begin position="1"/>
        <end position="18"/>
    </location>
</feature>
<proteinExistence type="predicted"/>
<dbReference type="AlphaFoldDB" id="A0AAD5W5V9"/>
<name>A0AAD5W5V9_9AGAR</name>
<dbReference type="Proteomes" id="UP001213000">
    <property type="component" value="Unassembled WGS sequence"/>
</dbReference>
<evidence type="ECO:0000313" key="2">
    <source>
        <dbReference type="EMBL" id="KAJ3576808.1"/>
    </source>
</evidence>
<evidence type="ECO:0000256" key="1">
    <source>
        <dbReference type="SAM" id="SignalP"/>
    </source>
</evidence>
<comment type="caution">
    <text evidence="2">The sequence shown here is derived from an EMBL/GenBank/DDBJ whole genome shotgun (WGS) entry which is preliminary data.</text>
</comment>
<organism evidence="2 3">
    <name type="scientific">Leucocoprinus birnbaumii</name>
    <dbReference type="NCBI Taxonomy" id="56174"/>
    <lineage>
        <taxon>Eukaryota</taxon>
        <taxon>Fungi</taxon>
        <taxon>Dikarya</taxon>
        <taxon>Basidiomycota</taxon>
        <taxon>Agaricomycotina</taxon>
        <taxon>Agaricomycetes</taxon>
        <taxon>Agaricomycetidae</taxon>
        <taxon>Agaricales</taxon>
        <taxon>Agaricineae</taxon>
        <taxon>Agaricaceae</taxon>
        <taxon>Leucocoprinus</taxon>
    </lineage>
</organism>
<feature type="chain" id="PRO_5041901105" evidence="1">
    <location>
        <begin position="19"/>
        <end position="121"/>
    </location>
</feature>
<dbReference type="EMBL" id="JANIEX010000004">
    <property type="protein sequence ID" value="KAJ3576808.1"/>
    <property type="molecule type" value="Genomic_DNA"/>
</dbReference>
<accession>A0AAD5W5V9</accession>
<gene>
    <name evidence="2" type="ORF">NP233_g187</name>
</gene>
<evidence type="ECO:0000313" key="3">
    <source>
        <dbReference type="Proteomes" id="UP001213000"/>
    </source>
</evidence>
<sequence length="121" mass="13128">MRLSVLVSPLLILGGLSAATVLELYRGSTTCGQLPDYTYDEMTTIDDAGINVCTSLDTTQVYSIHMEFLAPATQCTFWAYNSTTDPENSCPLNPLANISTSMQYSTLMAQGNSHCLFVDIA</sequence>
<reference evidence="2" key="1">
    <citation type="submission" date="2022-07" db="EMBL/GenBank/DDBJ databases">
        <title>Genome Sequence of Leucocoprinus birnbaumii.</title>
        <authorList>
            <person name="Buettner E."/>
        </authorList>
    </citation>
    <scope>NUCLEOTIDE SEQUENCE</scope>
    <source>
        <strain evidence="2">VT141</strain>
    </source>
</reference>
<protein>
    <submittedName>
        <fullName evidence="2">Uncharacterized protein</fullName>
    </submittedName>
</protein>